<dbReference type="EMBL" id="RWGY01000013">
    <property type="protein sequence ID" value="TVU25598.1"/>
    <property type="molecule type" value="Genomic_DNA"/>
</dbReference>
<gene>
    <name evidence="10" type="ORF">EJB05_28100</name>
</gene>
<dbReference type="FunFam" id="3.40.50.2000:FF:000040">
    <property type="entry name" value="UDP-glycosyltransferase 76C1"/>
    <property type="match status" value="1"/>
</dbReference>
<keyword evidence="5" id="KW-0808">Transferase</keyword>
<evidence type="ECO:0000313" key="11">
    <source>
        <dbReference type="Proteomes" id="UP000324897"/>
    </source>
</evidence>
<comment type="function">
    <text evidence="8">Glucosyltransferase involved in the last step of benzoxazinoid glucoside biosynthesis. Catalyzes the glucosylation of hydroxamic acids utilizing UDP-glucose as glucose doner, reducing the toxicity of these natural insecticides for storage. Can use DIMBOA and DIBOA as substrates, HMBOA (2-hydroxy-7-methoxy-2H-1,4-benzoxazin-3(4H)-one) and HBOA (2-hydroxy-2H-1,4-benzoxazin-3(4H)-one) with a lower efficiency, but not indole acetic acid or quercitin.</text>
</comment>
<evidence type="ECO:0000256" key="9">
    <source>
        <dbReference type="ARBA" id="ARBA00066799"/>
    </source>
</evidence>
<feature type="non-terminal residue" evidence="10">
    <location>
        <position position="1"/>
    </location>
</feature>
<proteinExistence type="inferred from homology"/>
<dbReference type="Pfam" id="PF00201">
    <property type="entry name" value="UDPGT"/>
    <property type="match status" value="1"/>
</dbReference>
<evidence type="ECO:0000256" key="8">
    <source>
        <dbReference type="ARBA" id="ARBA00058304"/>
    </source>
</evidence>
<dbReference type="EC" id="2.4.1.202" evidence="9"/>
<keyword evidence="11" id="KW-1185">Reference proteome</keyword>
<dbReference type="Proteomes" id="UP000324897">
    <property type="component" value="Chromosome 2"/>
</dbReference>
<keyword evidence="4" id="KW-0328">Glycosyltransferase</keyword>
<evidence type="ECO:0000256" key="7">
    <source>
        <dbReference type="ARBA" id="ARBA00052327"/>
    </source>
</evidence>
<dbReference type="AlphaFoldDB" id="A0A5J9UQH1"/>
<name>A0A5J9UQH1_9POAL</name>
<evidence type="ECO:0000256" key="1">
    <source>
        <dbReference type="ARBA" id="ARBA00001913"/>
    </source>
</evidence>
<accession>A0A5J9UQH1</accession>
<evidence type="ECO:0000256" key="5">
    <source>
        <dbReference type="ARBA" id="ARBA00022679"/>
    </source>
</evidence>
<comment type="cofactor">
    <cofactor evidence="1">
        <name>Ca(2+)</name>
        <dbReference type="ChEBI" id="CHEBI:29108"/>
    </cofactor>
</comment>
<dbReference type="InterPro" id="IPR002213">
    <property type="entry name" value="UDP_glucos_trans"/>
</dbReference>
<dbReference type="Gene3D" id="3.40.50.2000">
    <property type="entry name" value="Glycogen Phosphorylase B"/>
    <property type="match status" value="2"/>
</dbReference>
<organism evidence="10 11">
    <name type="scientific">Eragrostis curvula</name>
    <name type="common">weeping love grass</name>
    <dbReference type="NCBI Taxonomy" id="38414"/>
    <lineage>
        <taxon>Eukaryota</taxon>
        <taxon>Viridiplantae</taxon>
        <taxon>Streptophyta</taxon>
        <taxon>Embryophyta</taxon>
        <taxon>Tracheophyta</taxon>
        <taxon>Spermatophyta</taxon>
        <taxon>Magnoliopsida</taxon>
        <taxon>Liliopsida</taxon>
        <taxon>Poales</taxon>
        <taxon>Poaceae</taxon>
        <taxon>PACMAD clade</taxon>
        <taxon>Chloridoideae</taxon>
        <taxon>Eragrostideae</taxon>
        <taxon>Eragrostidinae</taxon>
        <taxon>Eragrostis</taxon>
    </lineage>
</organism>
<dbReference type="Gramene" id="TVU25598">
    <property type="protein sequence ID" value="TVU25598"/>
    <property type="gene ID" value="EJB05_28100"/>
</dbReference>
<comment type="caution">
    <text evidence="10">The sequence shown here is derived from an EMBL/GenBank/DDBJ whole genome shotgun (WGS) entry which is preliminary data.</text>
</comment>
<dbReference type="FunFam" id="3.40.50.2000:FF:000120">
    <property type="entry name" value="UDP-glycosyltransferase 76C1"/>
    <property type="match status" value="1"/>
</dbReference>
<dbReference type="GO" id="GO:0080044">
    <property type="term" value="F:quercetin 7-O-glucosyltransferase activity"/>
    <property type="evidence" value="ECO:0007669"/>
    <property type="project" value="TreeGrafter"/>
</dbReference>
<protein>
    <recommendedName>
        <fullName evidence="9">2,4-dihydroxy-7-methoxy-2H-1,4-benzoxazin-3(4H)-one 2-D-glucosyltransferase</fullName>
        <ecNumber evidence="9">2.4.1.202</ecNumber>
    </recommendedName>
</protein>
<comment type="cofactor">
    <cofactor evidence="2">
        <name>Mg(2+)</name>
        <dbReference type="ChEBI" id="CHEBI:18420"/>
    </cofactor>
</comment>
<dbReference type="PANTHER" id="PTHR11926">
    <property type="entry name" value="GLUCOSYL/GLUCURONOSYL TRANSFERASES"/>
    <property type="match status" value="1"/>
</dbReference>
<evidence type="ECO:0000256" key="6">
    <source>
        <dbReference type="ARBA" id="ARBA00051876"/>
    </source>
</evidence>
<comment type="similarity">
    <text evidence="3">Belongs to the UDP-glycosyltransferase family.</text>
</comment>
<comment type="catalytic activity">
    <reaction evidence="6">
        <text>DIBOA + UDP-alpha-D-glucose = DIBOA beta-D-glucoside + UDP + H(+)</text>
        <dbReference type="Rhea" id="RHEA:33955"/>
        <dbReference type="ChEBI" id="CHEBI:15378"/>
        <dbReference type="ChEBI" id="CHEBI:58223"/>
        <dbReference type="ChEBI" id="CHEBI:58885"/>
        <dbReference type="ChEBI" id="CHEBI:63558"/>
        <dbReference type="ChEBI" id="CHEBI:63670"/>
        <dbReference type="EC" id="2.4.1.202"/>
    </reaction>
</comment>
<dbReference type="GO" id="GO:0047254">
    <property type="term" value="F:2,4-dihydroxy-7-methoxy-2H-1,4-benzoxazin-3(4H)-one 2-D-glucosyltransferase activity"/>
    <property type="evidence" value="ECO:0007669"/>
    <property type="project" value="UniProtKB-EC"/>
</dbReference>
<evidence type="ECO:0000256" key="3">
    <source>
        <dbReference type="ARBA" id="ARBA00009995"/>
    </source>
</evidence>
<dbReference type="PANTHER" id="PTHR11926:SF1374">
    <property type="entry name" value="UDP-GLYCOSYLTRANSFERASE 76F1-RELATED"/>
    <property type="match status" value="1"/>
</dbReference>
<dbReference type="SUPFAM" id="SSF53756">
    <property type="entry name" value="UDP-Glycosyltransferase/glycogen phosphorylase"/>
    <property type="match status" value="1"/>
</dbReference>
<dbReference type="GO" id="GO:0080043">
    <property type="term" value="F:quercetin 3-O-glucosyltransferase activity"/>
    <property type="evidence" value="ECO:0007669"/>
    <property type="project" value="TreeGrafter"/>
</dbReference>
<evidence type="ECO:0000313" key="10">
    <source>
        <dbReference type="EMBL" id="TVU25598.1"/>
    </source>
</evidence>
<reference evidence="10 11" key="1">
    <citation type="journal article" date="2019" name="Sci. Rep.">
        <title>A high-quality genome of Eragrostis curvula grass provides insights into Poaceae evolution and supports new strategies to enhance forage quality.</title>
        <authorList>
            <person name="Carballo J."/>
            <person name="Santos B.A.C.M."/>
            <person name="Zappacosta D."/>
            <person name="Garbus I."/>
            <person name="Selva J.P."/>
            <person name="Gallo C.A."/>
            <person name="Diaz A."/>
            <person name="Albertini E."/>
            <person name="Caccamo M."/>
            <person name="Echenique V."/>
        </authorList>
    </citation>
    <scope>NUCLEOTIDE SEQUENCE [LARGE SCALE GENOMIC DNA]</scope>
    <source>
        <strain evidence="11">cv. Victoria</strain>
        <tissue evidence="10">Leaf</tissue>
    </source>
</reference>
<evidence type="ECO:0000256" key="2">
    <source>
        <dbReference type="ARBA" id="ARBA00001946"/>
    </source>
</evidence>
<dbReference type="OrthoDB" id="5835829at2759"/>
<comment type="catalytic activity">
    <reaction evidence="7">
        <text>DIMBOA + UDP-alpha-D-glucose = DIMBOA beta-D-glucoside + UDP + H(+)</text>
        <dbReference type="Rhea" id="RHEA:15541"/>
        <dbReference type="ChEBI" id="CHEBI:15378"/>
        <dbReference type="ChEBI" id="CHEBI:18048"/>
        <dbReference type="ChEBI" id="CHEBI:37573"/>
        <dbReference type="ChEBI" id="CHEBI:58223"/>
        <dbReference type="ChEBI" id="CHEBI:58885"/>
        <dbReference type="EC" id="2.4.1.202"/>
    </reaction>
</comment>
<sequence>MASCNGACGRVVFFPSPHQGHFNPMLCLAGVLHAHGFAVTVFHTELRAPHPADFPTDYRFVPVPVYIPPEVSASEDIARQLIELNASCKAPFKERLAALLADGEEGSGVRCVITDVMWHSALAVASELGVPAMGMTTRCASSFRTFMAYPTLIEKGYLPVQEARKNDPVDMLPPYRVRDLQRIETSSLSNVASLLRDRIAAARQSTGLIINTSEAMEAAELDEIREGMAIPVFASRPSQEVFAGRENQSQDRRCLDWLNTQAPGSAIYVSLGSLAAMDSHEFIELAWGLAESKRPFLWVVRPSLIRGYESGALLDELQKEICSRGMIVDWAPQDEVLAHPAICAFMTHNGWNSTIEAMLEGVPMISRPFLADQFGNARYVCDVWKVAIEVKVETQLERGEIKAAIEKLMDSEDGKEVTKRMKNWKKAVDDGIKEGGSSHSAIVNLICSNRKSFTRITYQPQREGSS</sequence>
<dbReference type="CDD" id="cd03784">
    <property type="entry name" value="GT1_Gtf-like"/>
    <property type="match status" value="1"/>
</dbReference>
<evidence type="ECO:0000256" key="4">
    <source>
        <dbReference type="ARBA" id="ARBA00022676"/>
    </source>
</evidence>